<dbReference type="Gene3D" id="3.40.50.300">
    <property type="entry name" value="P-loop containing nucleotide triphosphate hydrolases"/>
    <property type="match status" value="1"/>
</dbReference>
<gene>
    <name evidence="5" type="ORF">MTR62_11585</name>
</gene>
<dbReference type="SUPFAM" id="SSF52540">
    <property type="entry name" value="P-loop containing nucleoside triphosphate hydrolases"/>
    <property type="match status" value="1"/>
</dbReference>
<evidence type="ECO:0000313" key="5">
    <source>
        <dbReference type="EMBL" id="MCJ2183326.1"/>
    </source>
</evidence>
<evidence type="ECO:0000256" key="3">
    <source>
        <dbReference type="ARBA" id="ARBA00022840"/>
    </source>
</evidence>
<dbReference type="PANTHER" id="PTHR42939:SF1">
    <property type="entry name" value="ABC TRANSPORTER ATP-BINDING PROTEIN ALBC-RELATED"/>
    <property type="match status" value="1"/>
</dbReference>
<keyword evidence="1" id="KW-0813">Transport</keyword>
<protein>
    <submittedName>
        <fullName evidence="5">ABC transporter ATP-binding protein</fullName>
    </submittedName>
</protein>
<keyword evidence="3 5" id="KW-0067">ATP-binding</keyword>
<sequence length="236" mass="25859">MTKTFGDKVALCDVSFTVPSGQICGLLGPNGAGKTTLFRLLMGILKASSGELEVGGLDAFEERVAVKRLIGFLPDEPVFYSYMSGRELLELSAGMHGLDPYDAMDWIEPLARRLRLADDLDNYAEDFSRGMKKKLGLLLAMLHRPQLLVLDEPTNGLDVESTHLFYDIIEECASAGTTVLFSTHLMDHVSRLCSHALIINEGTLVAQGALADLQALHKVDTLETLFLKLTARPHQA</sequence>
<dbReference type="InterPro" id="IPR051782">
    <property type="entry name" value="ABC_Transporter_VariousFunc"/>
</dbReference>
<feature type="domain" description="ABC transporter" evidence="4">
    <location>
        <begin position="2"/>
        <end position="226"/>
    </location>
</feature>
<dbReference type="InterPro" id="IPR027417">
    <property type="entry name" value="P-loop_NTPase"/>
</dbReference>
<dbReference type="InterPro" id="IPR003593">
    <property type="entry name" value="AAA+_ATPase"/>
</dbReference>
<comment type="caution">
    <text evidence="5">The sequence shown here is derived from an EMBL/GenBank/DDBJ whole genome shotgun (WGS) entry which is preliminary data.</text>
</comment>
<dbReference type="Pfam" id="PF00005">
    <property type="entry name" value="ABC_tran"/>
    <property type="match status" value="1"/>
</dbReference>
<accession>A0ABT0BE63</accession>
<evidence type="ECO:0000256" key="2">
    <source>
        <dbReference type="ARBA" id="ARBA00022741"/>
    </source>
</evidence>
<name>A0ABT0BE63_9SPHN</name>
<dbReference type="GO" id="GO:0005524">
    <property type="term" value="F:ATP binding"/>
    <property type="evidence" value="ECO:0007669"/>
    <property type="project" value="UniProtKB-KW"/>
</dbReference>
<proteinExistence type="predicted"/>
<dbReference type="EMBL" id="JALHLF010000041">
    <property type="protein sequence ID" value="MCJ2183326.1"/>
    <property type="molecule type" value="Genomic_DNA"/>
</dbReference>
<evidence type="ECO:0000313" key="6">
    <source>
        <dbReference type="Proteomes" id="UP001162881"/>
    </source>
</evidence>
<evidence type="ECO:0000259" key="4">
    <source>
        <dbReference type="PROSITE" id="PS50893"/>
    </source>
</evidence>
<organism evidence="5 6">
    <name type="scientific">Novosphingobium organovorum</name>
    <dbReference type="NCBI Taxonomy" id="2930092"/>
    <lineage>
        <taxon>Bacteria</taxon>
        <taxon>Pseudomonadati</taxon>
        <taxon>Pseudomonadota</taxon>
        <taxon>Alphaproteobacteria</taxon>
        <taxon>Sphingomonadales</taxon>
        <taxon>Sphingomonadaceae</taxon>
        <taxon>Novosphingobium</taxon>
    </lineage>
</organism>
<dbReference type="InterPro" id="IPR003439">
    <property type="entry name" value="ABC_transporter-like_ATP-bd"/>
</dbReference>
<dbReference type="Proteomes" id="UP001162881">
    <property type="component" value="Unassembled WGS sequence"/>
</dbReference>
<keyword evidence="6" id="KW-1185">Reference proteome</keyword>
<dbReference type="PANTHER" id="PTHR42939">
    <property type="entry name" value="ABC TRANSPORTER ATP-BINDING PROTEIN ALBC-RELATED"/>
    <property type="match status" value="1"/>
</dbReference>
<dbReference type="PROSITE" id="PS50893">
    <property type="entry name" value="ABC_TRANSPORTER_2"/>
    <property type="match status" value="1"/>
</dbReference>
<dbReference type="CDD" id="cd03230">
    <property type="entry name" value="ABC_DR_subfamily_A"/>
    <property type="match status" value="1"/>
</dbReference>
<evidence type="ECO:0000256" key="1">
    <source>
        <dbReference type="ARBA" id="ARBA00022448"/>
    </source>
</evidence>
<reference evidence="5" key="1">
    <citation type="submission" date="2022-03" db="EMBL/GenBank/DDBJ databases">
        <title>Identification of a novel bacterium isolated from mangrove sediments.</title>
        <authorList>
            <person name="Pan X."/>
        </authorList>
    </citation>
    <scope>NUCLEOTIDE SEQUENCE</scope>
    <source>
        <strain evidence="5">B1949</strain>
    </source>
</reference>
<dbReference type="SMART" id="SM00382">
    <property type="entry name" value="AAA"/>
    <property type="match status" value="1"/>
</dbReference>
<keyword evidence="2" id="KW-0547">Nucleotide-binding</keyword>